<evidence type="ECO:0000313" key="1">
    <source>
        <dbReference type="EMBL" id="VTP66370.1"/>
    </source>
</evidence>
<dbReference type="SUPFAM" id="SSF56524">
    <property type="entry name" value="Oxidoreductase molybdopterin-binding domain"/>
    <property type="match status" value="1"/>
</dbReference>
<sequence>MLGRRGLSLKSPALNDYTTVIPLSDAQKYNVILALKVNGEYMRIRDKGPLFVVYPYDSMPELNNQIFYSRSAWQVSKMMIE</sequence>
<protein>
    <recommendedName>
        <fullName evidence="3">Oxidoreductase molybdopterin binding domain</fullName>
    </recommendedName>
</protein>
<dbReference type="EMBL" id="LR590464">
    <property type="protein sequence ID" value="VTP66370.1"/>
    <property type="molecule type" value="Genomic_DNA"/>
</dbReference>
<evidence type="ECO:0000313" key="2">
    <source>
        <dbReference type="Proteomes" id="UP000310719"/>
    </source>
</evidence>
<reference evidence="1 2" key="1">
    <citation type="submission" date="2019-05" db="EMBL/GenBank/DDBJ databases">
        <authorList>
            <consortium name="Pathogen Informatics"/>
        </authorList>
    </citation>
    <scope>NUCLEOTIDE SEQUENCE [LARGE SCALE GENOMIC DNA]</scope>
    <source>
        <strain evidence="1 2">NCTC13032</strain>
    </source>
</reference>
<dbReference type="Proteomes" id="UP000310719">
    <property type="component" value="Chromosome"/>
</dbReference>
<dbReference type="AlphaFoldDB" id="A0A4U9HQ75"/>
<dbReference type="STRING" id="83655.APT61_14460"/>
<dbReference type="Gene3D" id="3.90.420.10">
    <property type="entry name" value="Oxidoreductase, molybdopterin-binding domain"/>
    <property type="match status" value="1"/>
</dbReference>
<accession>A0A4U9HQ75</accession>
<evidence type="ECO:0008006" key="3">
    <source>
        <dbReference type="Google" id="ProtNLM"/>
    </source>
</evidence>
<gene>
    <name evidence="1" type="ORF">NCTC13032_02497</name>
</gene>
<name>A0A4U9HQ75_9ENTR</name>
<proteinExistence type="predicted"/>
<organism evidence="1 2">
    <name type="scientific">Leclercia adecarboxylata</name>
    <dbReference type="NCBI Taxonomy" id="83655"/>
    <lineage>
        <taxon>Bacteria</taxon>
        <taxon>Pseudomonadati</taxon>
        <taxon>Pseudomonadota</taxon>
        <taxon>Gammaproteobacteria</taxon>
        <taxon>Enterobacterales</taxon>
        <taxon>Enterobacteriaceae</taxon>
        <taxon>Leclercia</taxon>
    </lineage>
</organism>
<dbReference type="InterPro" id="IPR036374">
    <property type="entry name" value="OxRdtase_Mopterin-bd_sf"/>
</dbReference>